<dbReference type="AlphaFoldDB" id="A0A4Y7IHD7"/>
<dbReference type="Pfam" id="PF00145">
    <property type="entry name" value="DNA_methylase"/>
    <property type="match status" value="1"/>
</dbReference>
<keyword evidence="4 9" id="KW-0808">Transferase</keyword>
<protein>
    <recommendedName>
        <fullName evidence="2">DNA (cytosine-5-)-methyltransferase</fullName>
        <ecNumber evidence="2">2.1.1.37</ecNumber>
    </recommendedName>
</protein>
<dbReference type="InterPro" id="IPR023780">
    <property type="entry name" value="Chromo_domain"/>
</dbReference>
<dbReference type="InterPro" id="IPR018117">
    <property type="entry name" value="C5_DNA_meth_AS"/>
</dbReference>
<keyword evidence="7" id="KW-0539">Nucleus</keyword>
<feature type="region of interest" description="Disordered" evidence="10">
    <location>
        <begin position="1"/>
        <end position="75"/>
    </location>
</feature>
<comment type="catalytic activity">
    <reaction evidence="8">
        <text>a 2'-deoxycytidine in DNA + S-adenosyl-L-methionine = a 5-methyl-2'-deoxycytidine in DNA + S-adenosyl-L-homocysteine + H(+)</text>
        <dbReference type="Rhea" id="RHEA:13681"/>
        <dbReference type="Rhea" id="RHEA-COMP:11369"/>
        <dbReference type="Rhea" id="RHEA-COMP:11370"/>
        <dbReference type="ChEBI" id="CHEBI:15378"/>
        <dbReference type="ChEBI" id="CHEBI:57856"/>
        <dbReference type="ChEBI" id="CHEBI:59789"/>
        <dbReference type="ChEBI" id="CHEBI:85452"/>
        <dbReference type="ChEBI" id="CHEBI:85454"/>
        <dbReference type="EC" id="2.1.1.37"/>
    </reaction>
</comment>
<evidence type="ECO:0000256" key="1">
    <source>
        <dbReference type="ARBA" id="ARBA00004123"/>
    </source>
</evidence>
<dbReference type="Gene3D" id="3.40.50.150">
    <property type="entry name" value="Vaccinia Virus protein VP39"/>
    <property type="match status" value="2"/>
</dbReference>
<sequence length="887" mass="100664">MEITPASRKRGRKPKEDDSTVDLKTKSKEAKTAKGKGKEVLVDLSDKKKKSASKSEAKSEVRRPRKRTDGPLKKLKSVISKGKKKVGVKEEDDEEVADLVIDNPEEAVDEEEEIEDVLVEKKKRKINKSEKQKEDCRLIGEPVPVEEARQRWPHRYDAQKIREGGEGYLHVRRHFTSAQVDGEIYQLGDCCHIKAEDGEPDYIGRIVEFFETTKKIPYIAVKWFFRAADTVIREYSYLIDAKRVFCSDSGDDNPLDCIVSKITVSQASFLVPGCHYYYDMSYCEQLCTFENLPTENGEGASTSSAAVSREGCLKVFEEDTADPDKVMTLLDMYAGCGGMSTGLCMGAAASSVNLVTRWAVDFNEDACESLRYNHPETEVRNMKAEDFLRLLYEWKDLCGRFNLLGTNYNKTKKPTENEEKEETEEEAQRRPPDENGEYEVERIIGIYYGVNPDTDEGTAALHFKVKWKGWGSDWDSWEPFSQLTKCEDCIEEFVTAGYQSNILPLPGTVDVVCGGPPCQGISGFNRFRNYEEPLKDPKNYQLVVFMDIVKFLQPKFTLMENVVDIMRFLGGTLGRYAIGRLVAMQYQVRLGLLIAGSYGLPQFRMRTFLWGAKMTEKLPQFPLPTHKVIARGFSPKEFERNVVKGNEESTLQLKDALVLKDAIFDLPEITTHEIQDERDYGNDIPESDFQKMIRLPKHKLMGSACPEESATLKLFDHRPLKLSEDDNLRVSKIPREKGANFRNLPGVIVDGNKACRDPKMAKVMIEKSKKPLVPEYAIKFVRGTSKKPFGRLWWDEIVSTVVTRAEPHNQIILHPEQDRVLSIRENARLQGFPDFYRLFGTVKQRYMQVGNAVAVPVGKALGFSLAKAVNKTSGSGQVFELPPSFSR</sequence>
<dbReference type="PRINTS" id="PR00105">
    <property type="entry name" value="C5METTRFRASE"/>
</dbReference>
<dbReference type="SMART" id="SM00298">
    <property type="entry name" value="CHROMO"/>
    <property type="match status" value="1"/>
</dbReference>
<dbReference type="PROSITE" id="PS00598">
    <property type="entry name" value="CHROMO_1"/>
    <property type="match status" value="1"/>
</dbReference>
<feature type="region of interest" description="Disordered" evidence="10">
    <location>
        <begin position="409"/>
        <end position="435"/>
    </location>
</feature>
<dbReference type="GO" id="GO:0003682">
    <property type="term" value="F:chromatin binding"/>
    <property type="evidence" value="ECO:0007669"/>
    <property type="project" value="InterPro"/>
</dbReference>
<reference evidence="13 14" key="1">
    <citation type="journal article" date="2018" name="Science">
        <title>The opium poppy genome and morphinan production.</title>
        <authorList>
            <person name="Guo L."/>
            <person name="Winzer T."/>
            <person name="Yang X."/>
            <person name="Li Y."/>
            <person name="Ning Z."/>
            <person name="He Z."/>
            <person name="Teodor R."/>
            <person name="Lu Y."/>
            <person name="Bowser T.A."/>
            <person name="Graham I.A."/>
            <person name="Ye K."/>
        </authorList>
    </citation>
    <scope>NUCLEOTIDE SEQUENCE [LARGE SCALE GENOMIC DNA]</scope>
    <source>
        <strain evidence="14">cv. HN1</strain>
        <tissue evidence="13">Leaves</tissue>
    </source>
</reference>
<feature type="domain" description="Chromo" evidence="11">
    <location>
        <begin position="438"/>
        <end position="493"/>
    </location>
</feature>
<evidence type="ECO:0000256" key="5">
    <source>
        <dbReference type="ARBA" id="ARBA00022691"/>
    </source>
</evidence>
<dbReference type="STRING" id="3469.A0A4Y7IHD7"/>
<dbReference type="EMBL" id="CM010715">
    <property type="protein sequence ID" value="RZC48303.1"/>
    <property type="molecule type" value="Genomic_DNA"/>
</dbReference>
<dbReference type="SMART" id="SM00439">
    <property type="entry name" value="BAH"/>
    <property type="match status" value="1"/>
</dbReference>
<feature type="domain" description="BAH" evidence="12">
    <location>
        <begin position="183"/>
        <end position="298"/>
    </location>
</feature>
<dbReference type="SUPFAM" id="SSF53335">
    <property type="entry name" value="S-adenosyl-L-methionine-dependent methyltransferases"/>
    <property type="match status" value="1"/>
</dbReference>
<evidence type="ECO:0000256" key="4">
    <source>
        <dbReference type="ARBA" id="ARBA00022679"/>
    </source>
</evidence>
<dbReference type="GO" id="GO:0003677">
    <property type="term" value="F:DNA binding"/>
    <property type="evidence" value="ECO:0007669"/>
    <property type="project" value="UniProtKB-KW"/>
</dbReference>
<feature type="compositionally biased region" description="Basic and acidic residues" evidence="10">
    <location>
        <begin position="14"/>
        <end position="46"/>
    </location>
</feature>
<dbReference type="InterPro" id="IPR029063">
    <property type="entry name" value="SAM-dependent_MTases_sf"/>
</dbReference>
<dbReference type="SUPFAM" id="SSF54160">
    <property type="entry name" value="Chromo domain-like"/>
    <property type="match status" value="1"/>
</dbReference>
<evidence type="ECO:0000256" key="7">
    <source>
        <dbReference type="ARBA" id="ARBA00023242"/>
    </source>
</evidence>
<evidence type="ECO:0000256" key="3">
    <source>
        <dbReference type="ARBA" id="ARBA00022603"/>
    </source>
</evidence>
<feature type="compositionally biased region" description="Basic and acidic residues" evidence="10">
    <location>
        <begin position="53"/>
        <end position="72"/>
    </location>
</feature>
<keyword evidence="6" id="KW-0238">DNA-binding</keyword>
<dbReference type="GO" id="GO:0005634">
    <property type="term" value="C:nucleus"/>
    <property type="evidence" value="ECO:0007669"/>
    <property type="project" value="UniProtKB-SubCell"/>
</dbReference>
<evidence type="ECO:0000313" key="13">
    <source>
        <dbReference type="EMBL" id="RZC48303.1"/>
    </source>
</evidence>
<keyword evidence="3 9" id="KW-0489">Methyltransferase</keyword>
<dbReference type="PROSITE" id="PS51679">
    <property type="entry name" value="SAM_MT_C5"/>
    <property type="match status" value="1"/>
</dbReference>
<keyword evidence="14" id="KW-1185">Reference proteome</keyword>
<dbReference type="PROSITE" id="PS50013">
    <property type="entry name" value="CHROMO_2"/>
    <property type="match status" value="1"/>
</dbReference>
<comment type="similarity">
    <text evidence="9">Belongs to the class I-like SAM-binding methyltransferase superfamily. C5-methyltransferase family.</text>
</comment>
<dbReference type="InterPro" id="IPR043151">
    <property type="entry name" value="BAH_sf"/>
</dbReference>
<dbReference type="Gramene" id="RZC48303">
    <property type="protein sequence ID" value="RZC48303"/>
    <property type="gene ID" value="C5167_041229"/>
</dbReference>
<evidence type="ECO:0000256" key="10">
    <source>
        <dbReference type="SAM" id="MobiDB-lite"/>
    </source>
</evidence>
<dbReference type="OMA" id="GEPDYIG"/>
<evidence type="ECO:0000259" key="12">
    <source>
        <dbReference type="PROSITE" id="PS51038"/>
    </source>
</evidence>
<dbReference type="EC" id="2.1.1.37" evidence="2"/>
<evidence type="ECO:0000256" key="6">
    <source>
        <dbReference type="ARBA" id="ARBA00023125"/>
    </source>
</evidence>
<name>A0A4Y7IHD7_PAPSO</name>
<dbReference type="PANTHER" id="PTHR10629">
    <property type="entry name" value="CYTOSINE-SPECIFIC METHYLTRANSFERASE"/>
    <property type="match status" value="1"/>
</dbReference>
<dbReference type="Proteomes" id="UP000316621">
    <property type="component" value="Chromosome 1"/>
</dbReference>
<evidence type="ECO:0000256" key="8">
    <source>
        <dbReference type="ARBA" id="ARBA00047422"/>
    </source>
</evidence>
<dbReference type="InterPro" id="IPR001525">
    <property type="entry name" value="C5_MeTfrase"/>
</dbReference>
<comment type="subcellular location">
    <subcellularLocation>
        <location evidence="1">Nucleus</location>
    </subcellularLocation>
</comment>
<evidence type="ECO:0000256" key="2">
    <source>
        <dbReference type="ARBA" id="ARBA00011975"/>
    </source>
</evidence>
<dbReference type="PROSITE" id="PS00094">
    <property type="entry name" value="C5_MTASE_1"/>
    <property type="match status" value="1"/>
</dbReference>
<dbReference type="InterPro" id="IPR023779">
    <property type="entry name" value="Chromodomain_CS"/>
</dbReference>
<proteinExistence type="inferred from homology"/>
<dbReference type="GO" id="GO:0003886">
    <property type="term" value="F:DNA (cytosine-5-)-methyltransferase activity"/>
    <property type="evidence" value="ECO:0007669"/>
    <property type="project" value="UniProtKB-EC"/>
</dbReference>
<dbReference type="GO" id="GO:0032259">
    <property type="term" value="P:methylation"/>
    <property type="evidence" value="ECO:0007669"/>
    <property type="project" value="UniProtKB-KW"/>
</dbReference>
<dbReference type="InterPro" id="IPR050390">
    <property type="entry name" value="C5-Methyltransferase"/>
</dbReference>
<evidence type="ECO:0000313" key="14">
    <source>
        <dbReference type="Proteomes" id="UP000316621"/>
    </source>
</evidence>
<dbReference type="PANTHER" id="PTHR10629:SF50">
    <property type="entry name" value="DNA (CYTOSINE-5)-METHYLTRANSFERASE CMT3"/>
    <property type="match status" value="1"/>
</dbReference>
<feature type="active site" evidence="9">
    <location>
        <position position="518"/>
    </location>
</feature>
<accession>A0A4Y7IHD7</accession>
<organism evidence="13 14">
    <name type="scientific">Papaver somniferum</name>
    <name type="common">Opium poppy</name>
    <dbReference type="NCBI Taxonomy" id="3469"/>
    <lineage>
        <taxon>Eukaryota</taxon>
        <taxon>Viridiplantae</taxon>
        <taxon>Streptophyta</taxon>
        <taxon>Embryophyta</taxon>
        <taxon>Tracheophyta</taxon>
        <taxon>Spermatophyta</taxon>
        <taxon>Magnoliopsida</taxon>
        <taxon>Ranunculales</taxon>
        <taxon>Papaveraceae</taxon>
        <taxon>Papaveroideae</taxon>
        <taxon>Papaver</taxon>
    </lineage>
</organism>
<dbReference type="InterPro" id="IPR001025">
    <property type="entry name" value="BAH_dom"/>
</dbReference>
<dbReference type="InterPro" id="IPR016197">
    <property type="entry name" value="Chromo-like_dom_sf"/>
</dbReference>
<dbReference type="Gene3D" id="2.30.30.490">
    <property type="match status" value="1"/>
</dbReference>
<dbReference type="Pfam" id="PF01426">
    <property type="entry name" value="BAH"/>
    <property type="match status" value="1"/>
</dbReference>
<dbReference type="PROSITE" id="PS51038">
    <property type="entry name" value="BAH"/>
    <property type="match status" value="1"/>
</dbReference>
<evidence type="ECO:0000256" key="9">
    <source>
        <dbReference type="PROSITE-ProRule" id="PRU01016"/>
    </source>
</evidence>
<dbReference type="GO" id="GO:0044027">
    <property type="term" value="P:negative regulation of gene expression via chromosomal CpG island methylation"/>
    <property type="evidence" value="ECO:0007669"/>
    <property type="project" value="TreeGrafter"/>
</dbReference>
<dbReference type="InterPro" id="IPR000953">
    <property type="entry name" value="Chromo/chromo_shadow_dom"/>
</dbReference>
<dbReference type="Gene3D" id="3.90.120.10">
    <property type="entry name" value="DNA Methylase, subunit A, domain 2"/>
    <property type="match status" value="1"/>
</dbReference>
<gene>
    <name evidence="13" type="ORF">C5167_041229</name>
</gene>
<evidence type="ECO:0000259" key="11">
    <source>
        <dbReference type="PROSITE" id="PS50013"/>
    </source>
</evidence>
<keyword evidence="5 9" id="KW-0949">S-adenosyl-L-methionine</keyword>
<dbReference type="Pfam" id="PF00385">
    <property type="entry name" value="Chromo"/>
    <property type="match status" value="1"/>
</dbReference>
<dbReference type="OrthoDB" id="5376140at2759"/>